<evidence type="ECO:0000313" key="3">
    <source>
        <dbReference type="Proteomes" id="UP000256328"/>
    </source>
</evidence>
<feature type="signal peptide" evidence="1">
    <location>
        <begin position="1"/>
        <end position="20"/>
    </location>
</feature>
<evidence type="ECO:0000256" key="1">
    <source>
        <dbReference type="SAM" id="SignalP"/>
    </source>
</evidence>
<keyword evidence="1" id="KW-0732">Signal</keyword>
<comment type="caution">
    <text evidence="2">The sequence shown here is derived from an EMBL/GenBank/DDBJ whole genome shotgun (WGS) entry which is preliminary data.</text>
</comment>
<proteinExistence type="predicted"/>
<dbReference type="EMBL" id="PDLN01000011">
    <property type="protein sequence ID" value="RDW71878.1"/>
    <property type="molecule type" value="Genomic_DNA"/>
</dbReference>
<evidence type="ECO:0000313" key="2">
    <source>
        <dbReference type="EMBL" id="RDW71878.1"/>
    </source>
</evidence>
<gene>
    <name evidence="2" type="ORF">BP5796_07912</name>
</gene>
<dbReference type="Proteomes" id="UP000256328">
    <property type="component" value="Unassembled WGS sequence"/>
</dbReference>
<sequence>MKFNAILLVLASLCLEQASAVTWYFLRWYTPDTSAEFIKVSIRRLWTADPVLGGLEPAGAAAYKNFNQALLAIELYSVAWDFGPLVFKNVVMEVNTTATAWCTSAPENYNSATSYTMSTPVVSTSNGVTTCSIAQVNMTGPA</sequence>
<dbReference type="OrthoDB" id="3360643at2759"/>
<organism evidence="2 3">
    <name type="scientific">Coleophoma crateriformis</name>
    <dbReference type="NCBI Taxonomy" id="565419"/>
    <lineage>
        <taxon>Eukaryota</taxon>
        <taxon>Fungi</taxon>
        <taxon>Dikarya</taxon>
        <taxon>Ascomycota</taxon>
        <taxon>Pezizomycotina</taxon>
        <taxon>Leotiomycetes</taxon>
        <taxon>Helotiales</taxon>
        <taxon>Dermateaceae</taxon>
        <taxon>Coleophoma</taxon>
    </lineage>
</organism>
<protein>
    <submittedName>
        <fullName evidence="2">Uncharacterized protein</fullName>
    </submittedName>
</protein>
<feature type="chain" id="PRO_5017581832" evidence="1">
    <location>
        <begin position="21"/>
        <end position="142"/>
    </location>
</feature>
<accession>A0A3D8RD78</accession>
<reference evidence="2 3" key="1">
    <citation type="journal article" date="2018" name="IMA Fungus">
        <title>IMA Genome-F 9: Draft genome sequence of Annulohypoxylon stygium, Aspergillus mulundensis, Berkeleyomyces basicola (syn. Thielaviopsis basicola), Ceratocystis smalleyi, two Cercospora beticola strains, Coleophoma cylindrospora, Fusarium fracticaudum, Phialophora cf. hyalina, and Morchella septimelata.</title>
        <authorList>
            <person name="Wingfield B.D."/>
            <person name="Bills G.F."/>
            <person name="Dong Y."/>
            <person name="Huang W."/>
            <person name="Nel W.J."/>
            <person name="Swalarsk-Parry B.S."/>
            <person name="Vaghefi N."/>
            <person name="Wilken P.M."/>
            <person name="An Z."/>
            <person name="de Beer Z.W."/>
            <person name="De Vos L."/>
            <person name="Chen L."/>
            <person name="Duong T.A."/>
            <person name="Gao Y."/>
            <person name="Hammerbacher A."/>
            <person name="Kikkert J.R."/>
            <person name="Li Y."/>
            <person name="Li H."/>
            <person name="Li K."/>
            <person name="Li Q."/>
            <person name="Liu X."/>
            <person name="Ma X."/>
            <person name="Naidoo K."/>
            <person name="Pethybridge S.J."/>
            <person name="Sun J."/>
            <person name="Steenkamp E.T."/>
            <person name="van der Nest M.A."/>
            <person name="van Wyk S."/>
            <person name="Wingfield M.J."/>
            <person name="Xiong C."/>
            <person name="Yue Q."/>
            <person name="Zhang X."/>
        </authorList>
    </citation>
    <scope>NUCLEOTIDE SEQUENCE [LARGE SCALE GENOMIC DNA]</scope>
    <source>
        <strain evidence="2 3">BP5796</strain>
    </source>
</reference>
<dbReference type="AlphaFoldDB" id="A0A3D8RD78"/>
<name>A0A3D8RD78_9HELO</name>
<keyword evidence="3" id="KW-1185">Reference proteome</keyword>